<dbReference type="InterPro" id="IPR038765">
    <property type="entry name" value="Papain-like_cys_pep_sf"/>
</dbReference>
<dbReference type="PANTHER" id="PTHR46333:SF2">
    <property type="entry name" value="CYTOKINESIS PROTEIN 3"/>
    <property type="match status" value="1"/>
</dbReference>
<feature type="domain" description="Transglutaminase-like" evidence="1">
    <location>
        <begin position="111"/>
        <end position="178"/>
    </location>
</feature>
<keyword evidence="3" id="KW-1185">Reference proteome</keyword>
<dbReference type="PANTHER" id="PTHR46333">
    <property type="entry name" value="CYTOKINESIS PROTEIN 3"/>
    <property type="match status" value="1"/>
</dbReference>
<evidence type="ECO:0000313" key="2">
    <source>
        <dbReference type="EMBL" id="OIV41506.1"/>
    </source>
</evidence>
<dbReference type="GO" id="GO:0005737">
    <property type="term" value="C:cytoplasm"/>
    <property type="evidence" value="ECO:0007669"/>
    <property type="project" value="TreeGrafter"/>
</dbReference>
<dbReference type="Gene3D" id="3.10.620.30">
    <property type="match status" value="1"/>
</dbReference>
<dbReference type="AlphaFoldDB" id="A0A1J7CPB1"/>
<comment type="caution">
    <text evidence="2">The sequence shown here is derived from an EMBL/GenBank/DDBJ whole genome shotgun (WGS) entry which is preliminary data.</text>
</comment>
<dbReference type="EMBL" id="MLFK01000007">
    <property type="protein sequence ID" value="OIV41506.1"/>
    <property type="molecule type" value="Genomic_DNA"/>
</dbReference>
<dbReference type="RefSeq" id="WP_071637061.1">
    <property type="nucleotide sequence ID" value="NZ_MLFK01000007.1"/>
</dbReference>
<dbReference type="InterPro" id="IPR002931">
    <property type="entry name" value="Transglutaminase-like"/>
</dbReference>
<gene>
    <name evidence="2" type="ORF">BKM63_13310</name>
</gene>
<organism evidence="2 3">
    <name type="scientific">Flavobacterium johnsoniae</name>
    <name type="common">Cytophaga johnsonae</name>
    <dbReference type="NCBI Taxonomy" id="986"/>
    <lineage>
        <taxon>Bacteria</taxon>
        <taxon>Pseudomonadati</taxon>
        <taxon>Bacteroidota</taxon>
        <taxon>Flavobacteriia</taxon>
        <taxon>Flavobacteriales</taxon>
        <taxon>Flavobacteriaceae</taxon>
        <taxon>Flavobacterium</taxon>
    </lineage>
</organism>
<reference evidence="2 3" key="1">
    <citation type="submission" date="2016-10" db="EMBL/GenBank/DDBJ databases">
        <title>Draft Genome Sequence of Rhizobacteria Flavobacterium johnsoniae CI04.</title>
        <authorList>
            <person name="Bravo J.I."/>
            <person name="Lozano G.L."/>
            <person name="Handelsman J."/>
        </authorList>
    </citation>
    <scope>NUCLEOTIDE SEQUENCE [LARGE SCALE GENOMIC DNA]</scope>
    <source>
        <strain evidence="2 3">CI04</strain>
    </source>
</reference>
<dbReference type="SMART" id="SM00460">
    <property type="entry name" value="TGc"/>
    <property type="match status" value="1"/>
</dbReference>
<evidence type="ECO:0000313" key="3">
    <source>
        <dbReference type="Proteomes" id="UP000182826"/>
    </source>
</evidence>
<dbReference type="InterPro" id="IPR052557">
    <property type="entry name" value="CAP/Cytokinesis_protein"/>
</dbReference>
<dbReference type="Proteomes" id="UP000182826">
    <property type="component" value="Unassembled WGS sequence"/>
</dbReference>
<sequence length="329" mass="38281">MRIPKTAFVFLFLHIFFLNFTFAQKLSEVDKIVAKYPKSFNTTEKLAQKIEKDFNSDHDRARAIYTWIALNIKYDYNAFLNPPKVRGFSYSSEAEKQRKIKQLNDDLIQKAFNSKKAVCEGFTALYQYLAESVGLKCEIIRGDSKTSLRDIGRKTTFSNHAWNMVLIDKKWRLVDVTWGQGYYDSSKGRMVNDFAPIYFDTDPDYFFAKHFPDSGSYLGTRLSKDDFLNGPLIYNKTIEKDYKIKSPESGILEVRNGEKLTFEIKNVSKSNQVFYLNKKNQPVKVQNAKEKRGGLEFQILYDNNVGEYITIFIDTNSIVSYKLVQKERI</sequence>
<dbReference type="SUPFAM" id="SSF54001">
    <property type="entry name" value="Cysteine proteinases"/>
    <property type="match status" value="1"/>
</dbReference>
<accession>A0A1J7CPB1</accession>
<protein>
    <submittedName>
        <fullName evidence="2">Transglutaminase</fullName>
    </submittedName>
</protein>
<dbReference type="OrthoDB" id="9788327at2"/>
<proteinExistence type="predicted"/>
<name>A0A1J7CPB1_FLAJO</name>
<evidence type="ECO:0000259" key="1">
    <source>
        <dbReference type="SMART" id="SM00460"/>
    </source>
</evidence>
<dbReference type="Pfam" id="PF01841">
    <property type="entry name" value="Transglut_core"/>
    <property type="match status" value="1"/>
</dbReference>